<dbReference type="SUPFAM" id="SSF103506">
    <property type="entry name" value="Mitochondrial carrier"/>
    <property type="match status" value="1"/>
</dbReference>
<evidence type="ECO:0000256" key="5">
    <source>
        <dbReference type="ARBA" id="ARBA00022792"/>
    </source>
</evidence>
<keyword evidence="4" id="KW-0677">Repeat</keyword>
<dbReference type="GO" id="GO:0005743">
    <property type="term" value="C:mitochondrial inner membrane"/>
    <property type="evidence" value="ECO:0007669"/>
    <property type="project" value="UniProtKB-SubCell"/>
</dbReference>
<feature type="compositionally biased region" description="Basic and acidic residues" evidence="10">
    <location>
        <begin position="158"/>
        <end position="168"/>
    </location>
</feature>
<evidence type="ECO:0000256" key="6">
    <source>
        <dbReference type="ARBA" id="ARBA00022989"/>
    </source>
</evidence>
<dbReference type="InterPro" id="IPR023395">
    <property type="entry name" value="MCP_dom_sf"/>
</dbReference>
<evidence type="ECO:0000259" key="11">
    <source>
        <dbReference type="Pfam" id="PF10256"/>
    </source>
</evidence>
<dbReference type="PANTHER" id="PTHR45829:SF4">
    <property type="entry name" value="MITOCHONDRIAL CARRIER PROTEIN RIM2"/>
    <property type="match status" value="1"/>
</dbReference>
<dbReference type="AlphaFoldDB" id="A0A139IMW9"/>
<evidence type="ECO:0000313" key="12">
    <source>
        <dbReference type="EMBL" id="KXT16111.1"/>
    </source>
</evidence>
<evidence type="ECO:0000256" key="8">
    <source>
        <dbReference type="ARBA" id="ARBA00023136"/>
    </source>
</evidence>
<feature type="repeat" description="Solcar" evidence="9">
    <location>
        <begin position="363"/>
        <end position="476"/>
    </location>
</feature>
<dbReference type="Proteomes" id="UP000073492">
    <property type="component" value="Unassembled WGS sequence"/>
</dbReference>
<evidence type="ECO:0000256" key="9">
    <source>
        <dbReference type="PROSITE-ProRule" id="PRU00282"/>
    </source>
</evidence>
<dbReference type="Pfam" id="PF10256">
    <property type="entry name" value="Erf4"/>
    <property type="match status" value="1"/>
</dbReference>
<dbReference type="EMBL" id="LFZO01000044">
    <property type="protein sequence ID" value="KXT16111.1"/>
    <property type="molecule type" value="Genomic_DNA"/>
</dbReference>
<feature type="repeat" description="Solcar" evidence="9">
    <location>
        <begin position="595"/>
        <end position="684"/>
    </location>
</feature>
<dbReference type="PANTHER" id="PTHR45829">
    <property type="entry name" value="MITOCHONDRIAL CARRIER PROTEIN RIM2"/>
    <property type="match status" value="1"/>
</dbReference>
<name>A0A139IMW9_9PEZI</name>
<evidence type="ECO:0000313" key="13">
    <source>
        <dbReference type="Proteomes" id="UP000073492"/>
    </source>
</evidence>
<dbReference type="InterPro" id="IPR019383">
    <property type="entry name" value="Golgin_A_7/ERF4"/>
</dbReference>
<dbReference type="InterPro" id="IPR049562">
    <property type="entry name" value="SLC25A33/36-like"/>
</dbReference>
<feature type="domain" description="Golgin subfamily A member 7/ERF4" evidence="11">
    <location>
        <begin position="238"/>
        <end position="355"/>
    </location>
</feature>
<organism evidence="12 13">
    <name type="scientific">Pseudocercospora musae</name>
    <dbReference type="NCBI Taxonomy" id="113226"/>
    <lineage>
        <taxon>Eukaryota</taxon>
        <taxon>Fungi</taxon>
        <taxon>Dikarya</taxon>
        <taxon>Ascomycota</taxon>
        <taxon>Pezizomycotina</taxon>
        <taxon>Dothideomycetes</taxon>
        <taxon>Dothideomycetidae</taxon>
        <taxon>Mycosphaerellales</taxon>
        <taxon>Mycosphaerellaceae</taxon>
        <taxon>Pseudocercospora</taxon>
    </lineage>
</organism>
<evidence type="ECO:0000256" key="3">
    <source>
        <dbReference type="ARBA" id="ARBA00022692"/>
    </source>
</evidence>
<keyword evidence="2" id="KW-0813">Transport</keyword>
<keyword evidence="13" id="KW-1185">Reference proteome</keyword>
<proteinExistence type="predicted"/>
<dbReference type="STRING" id="113226.A0A139IMW9"/>
<dbReference type="Pfam" id="PF00153">
    <property type="entry name" value="Mito_carr"/>
    <property type="match status" value="3"/>
</dbReference>
<comment type="caution">
    <text evidence="12">The sequence shown here is derived from an EMBL/GenBank/DDBJ whole genome shotgun (WGS) entry which is preliminary data.</text>
</comment>
<sequence>MELPRWKRRLRDRLESSGMNVPGFRPLGPSGSSLSSILSTERFLHTNVSISTARYSRPPTKPLTWAAEVMNALYKIAGVQEADSSSPAPPVPPQPTIVTQNYTAISQPPPIPPKDDRRDNTDTRSVFSAASGKRAPLPLKRRRSQKSFRSGKSGHSQSRSEHTPKLDPKSLGPVPAIPALPAQRSQISIPQSNRTGVSNEGPEAAEDDDFEWGPQHPCFPHPNPHCSPSSEEFASTRVIRVKRDWLIAGDLYPQYANLYPEILDPLITDEEFRTLIADINSILQSSFSPFTWRAWFDSILGVLTGYVYDDLGFTGAKRGEKELESYIEDWNGAHEVEGRDVKMIQLRRAGFMSLDFVIPDPQIDTPAEGEEEEVEGGWNFSYHCTAPLDIVKTRLQSTLYADKSRALQRSLPSAYRGLAVYVRYATQHLQETLFIVAAIKRKEGTLALFRGLGPNLAGYVPATGLKFLFYGSAKSALVALHGQKNAWTHLLAGNIAGILTCTVTNPFWVIKTGLQLDDPSVNSDKTHSRHYKNSVDCVKQTLRQEGVTGLYRGLGASYIGTIETALHWVIYEQLKTKSRAEEQAKMGERRNASFVQSVNNAVAAGVSKLIAAISLYPHEVLRTRLREMPKPGTPSVRIGLWQCLQTIIAKEGVTALYGGLSAHLLRVVPSSAVVFTVYEAVLPLIPDGVGPSTDSEAPSAQK</sequence>
<dbReference type="PROSITE" id="PS50920">
    <property type="entry name" value="SOLCAR"/>
    <property type="match status" value="3"/>
</dbReference>
<evidence type="ECO:0000256" key="10">
    <source>
        <dbReference type="SAM" id="MobiDB-lite"/>
    </source>
</evidence>
<feature type="repeat" description="Solcar" evidence="9">
    <location>
        <begin position="484"/>
        <end position="577"/>
    </location>
</feature>
<keyword evidence="3 9" id="KW-0812">Transmembrane</keyword>
<keyword evidence="7" id="KW-0496">Mitochondrion</keyword>
<keyword evidence="8 9" id="KW-0472">Membrane</keyword>
<protein>
    <recommendedName>
        <fullName evidence="11">Golgin subfamily A member 7/ERF4 domain-containing protein</fullName>
    </recommendedName>
</protein>
<feature type="compositionally biased region" description="Polar residues" evidence="10">
    <location>
        <begin position="147"/>
        <end position="157"/>
    </location>
</feature>
<evidence type="ECO:0000256" key="2">
    <source>
        <dbReference type="ARBA" id="ARBA00022448"/>
    </source>
</evidence>
<evidence type="ECO:0000256" key="7">
    <source>
        <dbReference type="ARBA" id="ARBA00023128"/>
    </source>
</evidence>
<dbReference type="Gene3D" id="1.50.40.10">
    <property type="entry name" value="Mitochondrial carrier domain"/>
    <property type="match status" value="1"/>
</dbReference>
<dbReference type="OrthoDB" id="5377273at2759"/>
<dbReference type="InterPro" id="IPR018108">
    <property type="entry name" value="MCP_transmembrane"/>
</dbReference>
<keyword evidence="5" id="KW-0999">Mitochondrion inner membrane</keyword>
<comment type="subcellular location">
    <subcellularLocation>
        <location evidence="1">Mitochondrion inner membrane</location>
        <topology evidence="1">Multi-pass membrane protein</topology>
    </subcellularLocation>
</comment>
<evidence type="ECO:0000256" key="1">
    <source>
        <dbReference type="ARBA" id="ARBA00004448"/>
    </source>
</evidence>
<evidence type="ECO:0000256" key="4">
    <source>
        <dbReference type="ARBA" id="ARBA00022737"/>
    </source>
</evidence>
<dbReference type="GO" id="GO:1990519">
    <property type="term" value="P:pyrimidine nucleotide import into mitochondrion"/>
    <property type="evidence" value="ECO:0007669"/>
    <property type="project" value="TreeGrafter"/>
</dbReference>
<gene>
    <name evidence="12" type="ORF">AC579_5090</name>
</gene>
<feature type="compositionally biased region" description="Polar residues" evidence="10">
    <location>
        <begin position="96"/>
        <end position="106"/>
    </location>
</feature>
<feature type="compositionally biased region" description="Basic and acidic residues" evidence="10">
    <location>
        <begin position="113"/>
        <end position="122"/>
    </location>
</feature>
<keyword evidence="6" id="KW-1133">Transmembrane helix</keyword>
<dbReference type="GO" id="GO:0015218">
    <property type="term" value="F:pyrimidine nucleotide transmembrane transporter activity"/>
    <property type="evidence" value="ECO:0007669"/>
    <property type="project" value="InterPro"/>
</dbReference>
<feature type="region of interest" description="Disordered" evidence="10">
    <location>
        <begin position="82"/>
        <end position="207"/>
    </location>
</feature>
<accession>A0A139IMW9</accession>
<reference evidence="12 13" key="1">
    <citation type="submission" date="2015-07" db="EMBL/GenBank/DDBJ databases">
        <title>Comparative genomics of the Sigatoka disease complex on banana suggests a link between parallel evolutionary changes in Pseudocercospora fijiensis and Pseudocercospora eumusae and increased virulence on the banana host.</title>
        <authorList>
            <person name="Chang T.-C."/>
            <person name="Salvucci A."/>
            <person name="Crous P.W."/>
            <person name="Stergiopoulos I."/>
        </authorList>
    </citation>
    <scope>NUCLEOTIDE SEQUENCE [LARGE SCALE GENOMIC DNA]</scope>
    <source>
        <strain evidence="12 13">CBS 116634</strain>
    </source>
</reference>
<feature type="compositionally biased region" description="Polar residues" evidence="10">
    <location>
        <begin position="183"/>
        <end position="198"/>
    </location>
</feature>